<evidence type="ECO:0000313" key="3">
    <source>
        <dbReference type="EMBL" id="GMI29170.1"/>
    </source>
</evidence>
<feature type="compositionally biased region" description="Polar residues" evidence="1">
    <location>
        <begin position="393"/>
        <end position="413"/>
    </location>
</feature>
<evidence type="ECO:0000256" key="2">
    <source>
        <dbReference type="SAM" id="Phobius"/>
    </source>
</evidence>
<keyword evidence="4" id="KW-1185">Reference proteome</keyword>
<feature type="transmembrane region" description="Helical" evidence="2">
    <location>
        <begin position="237"/>
        <end position="255"/>
    </location>
</feature>
<feature type="transmembrane region" description="Helical" evidence="2">
    <location>
        <begin position="340"/>
        <end position="366"/>
    </location>
</feature>
<dbReference type="OrthoDB" id="193106at2759"/>
<protein>
    <submittedName>
        <fullName evidence="3">Uncharacterized protein</fullName>
    </submittedName>
</protein>
<reference evidence="4" key="1">
    <citation type="journal article" date="2023" name="Commun. Biol.">
        <title>Genome analysis of Parmales, the sister group of diatoms, reveals the evolutionary specialization of diatoms from phago-mixotrophs to photoautotrophs.</title>
        <authorList>
            <person name="Ban H."/>
            <person name="Sato S."/>
            <person name="Yoshikawa S."/>
            <person name="Yamada K."/>
            <person name="Nakamura Y."/>
            <person name="Ichinomiya M."/>
            <person name="Sato N."/>
            <person name="Blanc-Mathieu R."/>
            <person name="Endo H."/>
            <person name="Kuwata A."/>
            <person name="Ogata H."/>
        </authorList>
    </citation>
    <scope>NUCLEOTIDE SEQUENCE [LARGE SCALE GENOMIC DNA]</scope>
</reference>
<keyword evidence="2" id="KW-1133">Transmembrane helix</keyword>
<feature type="region of interest" description="Disordered" evidence="1">
    <location>
        <begin position="379"/>
        <end position="413"/>
    </location>
</feature>
<evidence type="ECO:0000256" key="1">
    <source>
        <dbReference type="SAM" id="MobiDB-lite"/>
    </source>
</evidence>
<gene>
    <name evidence="3" type="ORF">TrCOL_g13641</name>
</gene>
<organism evidence="3 4">
    <name type="scientific">Triparma columacea</name>
    <dbReference type="NCBI Taxonomy" id="722753"/>
    <lineage>
        <taxon>Eukaryota</taxon>
        <taxon>Sar</taxon>
        <taxon>Stramenopiles</taxon>
        <taxon>Ochrophyta</taxon>
        <taxon>Bolidophyceae</taxon>
        <taxon>Parmales</taxon>
        <taxon>Triparmaceae</taxon>
        <taxon>Triparma</taxon>
    </lineage>
</organism>
<sequence>MSSADGYYYSELSCTPNDAYAPTSKVLKGYCENTAVPAHRYMECFRVTVEPMSSNNSEWGMSELIFPDENGTDYRCGCHRLYALDGPDCDANVAGSAAYYHHAVQSLQLLVSIFLFVRATQCSVFLVKAALASNKKMGSSSLLAHLPYLDSVSVCALTITLGMFFTCIMNGPVFYGRGLLIIDNHEFEALLWSFPITVMCVAQSMNVLAIAWLTVAIKTDKVSGGHNIAKYERGKKFLKTCVVLVLVLCLVFWFASLVGMITLLANFVSFVMSIALRIGGSKIAKMLLGGAAPDQKSISLAADMKRAYTIMIFAQPLLMLSAMAYNVAYGSVLVTGERNLWGVFLSSQGMMACMLTTCYAIVDFIYRVKLMPARKDSAKVAPGEASMRRRKSTVVSSHSTRLTDNDVSSEGSP</sequence>
<feature type="transmembrane region" description="Helical" evidence="2">
    <location>
        <begin position="152"/>
        <end position="174"/>
    </location>
</feature>
<feature type="transmembrane region" description="Helical" evidence="2">
    <location>
        <begin position="261"/>
        <end position="279"/>
    </location>
</feature>
<feature type="transmembrane region" description="Helical" evidence="2">
    <location>
        <begin position="307"/>
        <end position="328"/>
    </location>
</feature>
<name>A0A9W7L4J3_9STRA</name>
<evidence type="ECO:0000313" key="4">
    <source>
        <dbReference type="Proteomes" id="UP001165065"/>
    </source>
</evidence>
<dbReference type="Proteomes" id="UP001165065">
    <property type="component" value="Unassembled WGS sequence"/>
</dbReference>
<proteinExistence type="predicted"/>
<keyword evidence="2" id="KW-0812">Transmembrane</keyword>
<keyword evidence="2" id="KW-0472">Membrane</keyword>
<dbReference type="AlphaFoldDB" id="A0A9W7L4J3"/>
<dbReference type="EMBL" id="BRYA01000678">
    <property type="protein sequence ID" value="GMI29170.1"/>
    <property type="molecule type" value="Genomic_DNA"/>
</dbReference>
<comment type="caution">
    <text evidence="3">The sequence shown here is derived from an EMBL/GenBank/DDBJ whole genome shotgun (WGS) entry which is preliminary data.</text>
</comment>
<feature type="transmembrane region" description="Helical" evidence="2">
    <location>
        <begin position="194"/>
        <end position="217"/>
    </location>
</feature>
<feature type="transmembrane region" description="Helical" evidence="2">
    <location>
        <begin position="109"/>
        <end position="131"/>
    </location>
</feature>
<accession>A0A9W7L4J3</accession>